<gene>
    <name evidence="2" type="ORF">LJ656_30855</name>
</gene>
<dbReference type="InterPro" id="IPR001296">
    <property type="entry name" value="Glyco_trans_1"/>
</dbReference>
<sequence length="377" mass="41962">MDVSIICRNDAGTGIQRVVRALFRELLAEPPAGFEIRPVCATRRNGYRYADGYNLRIGGEAIQKDDLGALISVSSGDIFLGLDFSSRILPRRQKELLRWKACGVKSIFIVYDLLPALRPDWFTRPGVKAYRSWLTTLAMHADNLLCISASVKCDLDMWLRKKYRLTDANIRTSWFHLGADPGANDDARPLPACLATPSTSQVSTVLMVGTVEPRKGHEQVLDAFELLWRAGNNARLVIVGRPGWRVDELTKRMDRHSEVGDRLIWLKSADDVTLTSLYKCTDGLLMASYGEGFGLPLVEAARYGMPVLARDLPIFREVAQNHVTYFSAGDAVQMAATLRTWFNALTEGTAPRSDGIALQTWAQSATQLRNCLLEVSL</sequence>
<dbReference type="PANTHER" id="PTHR46401">
    <property type="entry name" value="GLYCOSYLTRANSFERASE WBBK-RELATED"/>
    <property type="match status" value="1"/>
</dbReference>
<proteinExistence type="predicted"/>
<protein>
    <submittedName>
        <fullName evidence="2">Glycosyltransferase family 4 protein</fullName>
    </submittedName>
</protein>
<dbReference type="CDD" id="cd03809">
    <property type="entry name" value="GT4_MtfB-like"/>
    <property type="match status" value="1"/>
</dbReference>
<dbReference type="Proteomes" id="UP001431019">
    <property type="component" value="Unassembled WGS sequence"/>
</dbReference>
<accession>A0ABS8K486</accession>
<dbReference type="Gene3D" id="3.40.50.2000">
    <property type="entry name" value="Glycogen Phosphorylase B"/>
    <property type="match status" value="1"/>
</dbReference>
<dbReference type="SUPFAM" id="SSF53756">
    <property type="entry name" value="UDP-Glycosyltransferase/glycogen phosphorylase"/>
    <property type="match status" value="1"/>
</dbReference>
<comment type="caution">
    <text evidence="2">The sequence shown here is derived from an EMBL/GenBank/DDBJ whole genome shotgun (WGS) entry which is preliminary data.</text>
</comment>
<dbReference type="EMBL" id="JAJITD010000022">
    <property type="protein sequence ID" value="MCC8396980.1"/>
    <property type="molecule type" value="Genomic_DNA"/>
</dbReference>
<dbReference type="PANTHER" id="PTHR46401:SF9">
    <property type="entry name" value="MANNOSYLTRANSFERASE A"/>
    <property type="match status" value="1"/>
</dbReference>
<dbReference type="Pfam" id="PF00534">
    <property type="entry name" value="Glycos_transf_1"/>
    <property type="match status" value="1"/>
</dbReference>
<reference evidence="2 3" key="1">
    <citation type="submission" date="2021-11" db="EMBL/GenBank/DDBJ databases">
        <authorList>
            <person name="Oh E.-T."/>
            <person name="Kim S.-B."/>
        </authorList>
    </citation>
    <scope>NUCLEOTIDE SEQUENCE [LARGE SCALE GENOMIC DNA]</scope>
    <source>
        <strain evidence="2 3">MMS20-SJTR3</strain>
    </source>
</reference>
<feature type="domain" description="Glycosyl transferase family 1" evidence="1">
    <location>
        <begin position="204"/>
        <end position="340"/>
    </location>
</feature>
<keyword evidence="3" id="KW-1185">Reference proteome</keyword>
<organism evidence="2 3">
    <name type="scientific">Paraburkholderia sejongensis</name>
    <dbReference type="NCBI Taxonomy" id="2886946"/>
    <lineage>
        <taxon>Bacteria</taxon>
        <taxon>Pseudomonadati</taxon>
        <taxon>Pseudomonadota</taxon>
        <taxon>Betaproteobacteria</taxon>
        <taxon>Burkholderiales</taxon>
        <taxon>Burkholderiaceae</taxon>
        <taxon>Paraburkholderia</taxon>
    </lineage>
</organism>
<evidence type="ECO:0000259" key="1">
    <source>
        <dbReference type="Pfam" id="PF00534"/>
    </source>
</evidence>
<name>A0ABS8K486_9BURK</name>
<dbReference type="RefSeq" id="WP_230513259.1">
    <property type="nucleotide sequence ID" value="NZ_JAJITD010000022.1"/>
</dbReference>
<evidence type="ECO:0000313" key="2">
    <source>
        <dbReference type="EMBL" id="MCC8396980.1"/>
    </source>
</evidence>
<evidence type="ECO:0000313" key="3">
    <source>
        <dbReference type="Proteomes" id="UP001431019"/>
    </source>
</evidence>